<organism evidence="1 2">
    <name type="scientific">Sclerotinia sclerotiorum (strain ATCC 18683 / 1980 / Ss-1)</name>
    <name type="common">White mold</name>
    <name type="synonym">Whetzelinia sclerotiorum</name>
    <dbReference type="NCBI Taxonomy" id="665079"/>
    <lineage>
        <taxon>Eukaryota</taxon>
        <taxon>Fungi</taxon>
        <taxon>Dikarya</taxon>
        <taxon>Ascomycota</taxon>
        <taxon>Pezizomycotina</taxon>
        <taxon>Leotiomycetes</taxon>
        <taxon>Helotiales</taxon>
        <taxon>Sclerotiniaceae</taxon>
        <taxon>Sclerotinia</taxon>
    </lineage>
</organism>
<proteinExistence type="predicted"/>
<protein>
    <submittedName>
        <fullName evidence="1">Uncharacterized protein</fullName>
    </submittedName>
</protein>
<accession>A0A1D9PUD9</accession>
<reference evidence="2" key="1">
    <citation type="journal article" date="2017" name="Genome Biol. Evol.">
        <title>The complete genome sequence of the phytopathogenic fungus Sclerotinia sclerotiorum reveals insights into the genome architecture of broad host range pathogens.</title>
        <authorList>
            <person name="Derbyshire M."/>
            <person name="Denton-Giles M."/>
            <person name="Hegedus D."/>
            <person name="Seifbarghy S."/>
            <person name="Rollins J."/>
            <person name="van Kan J."/>
            <person name="Seidl M.F."/>
            <person name="Faino L."/>
            <person name="Mbengue M."/>
            <person name="Navaud O."/>
            <person name="Raffaele S."/>
            <person name="Hammond-Kosack K."/>
            <person name="Heard S."/>
            <person name="Oliver R."/>
        </authorList>
    </citation>
    <scope>NUCLEOTIDE SEQUENCE [LARGE SCALE GENOMIC DNA]</scope>
    <source>
        <strain evidence="2">ATCC 18683 / 1980 / Ss-1</strain>
    </source>
</reference>
<dbReference type="KEGG" id="ssl:SS1G_01403"/>
<dbReference type="RefSeq" id="XP_001597209.1">
    <property type="nucleotide sequence ID" value="XM_001597159.1"/>
</dbReference>
<dbReference type="AlphaFoldDB" id="A0A1D9PUD9"/>
<gene>
    <name evidence="1" type="ORF">sscle_01g009120</name>
</gene>
<evidence type="ECO:0000313" key="2">
    <source>
        <dbReference type="Proteomes" id="UP000177798"/>
    </source>
</evidence>
<dbReference type="OrthoDB" id="10306755at2759"/>
<sequence>MFKESEQCQNKPKRTQILGYKRDEGLISFLNFVSHHPSLNFNLNTTKLIFTNDIQPYNITHNTLIAKKQQVIMNNLISVVVSAPARLAAATVGRFRNWVRDRPQPEVEDEPVTDIIISIHYYTFDDAPELDDVNEPPAETD</sequence>
<dbReference type="EMBL" id="CP017814">
    <property type="protein sequence ID" value="APA06142.1"/>
    <property type="molecule type" value="Genomic_DNA"/>
</dbReference>
<dbReference type="Proteomes" id="UP000177798">
    <property type="component" value="Chromosome 1"/>
</dbReference>
<evidence type="ECO:0000313" key="1">
    <source>
        <dbReference type="EMBL" id="APA06142.1"/>
    </source>
</evidence>
<dbReference type="VEuPathDB" id="FungiDB:sscle_01g009120"/>
<name>A0A1D9PUD9_SCLS1</name>